<reference evidence="1 2" key="2">
    <citation type="journal article" date="2017" name="Front. Plant Sci.">
        <title>Gene Classification and Mining of Molecular Markers Useful in Red Clover (Trifolium pratense) Breeding.</title>
        <authorList>
            <person name="Istvanek J."/>
            <person name="Dluhosova J."/>
            <person name="Dluhos P."/>
            <person name="Patkova L."/>
            <person name="Nedelnik J."/>
            <person name="Repkova J."/>
        </authorList>
    </citation>
    <scope>NUCLEOTIDE SEQUENCE [LARGE SCALE GENOMIC DNA]</scope>
    <source>
        <strain evidence="2">cv. Tatra</strain>
        <tissue evidence="1">Young leaves</tissue>
    </source>
</reference>
<accession>A0A2K3JQF1</accession>
<reference evidence="1 2" key="1">
    <citation type="journal article" date="2014" name="Am. J. Bot.">
        <title>Genome assembly and annotation for red clover (Trifolium pratense; Fabaceae).</title>
        <authorList>
            <person name="Istvanek J."/>
            <person name="Jaros M."/>
            <person name="Krenek A."/>
            <person name="Repkova J."/>
        </authorList>
    </citation>
    <scope>NUCLEOTIDE SEQUENCE [LARGE SCALE GENOMIC DNA]</scope>
    <source>
        <strain evidence="2">cv. Tatra</strain>
        <tissue evidence="1">Young leaves</tissue>
    </source>
</reference>
<dbReference type="EMBL" id="ASHM01074152">
    <property type="protein sequence ID" value="PNX56246.1"/>
    <property type="molecule type" value="Genomic_DNA"/>
</dbReference>
<gene>
    <name evidence="1" type="ORF">L195_g049782</name>
</gene>
<proteinExistence type="predicted"/>
<dbReference type="Proteomes" id="UP000236291">
    <property type="component" value="Unassembled WGS sequence"/>
</dbReference>
<dbReference type="AlphaFoldDB" id="A0A2K3JQF1"/>
<evidence type="ECO:0000313" key="1">
    <source>
        <dbReference type="EMBL" id="PNX56246.1"/>
    </source>
</evidence>
<evidence type="ECO:0000313" key="2">
    <source>
        <dbReference type="Proteomes" id="UP000236291"/>
    </source>
</evidence>
<comment type="caution">
    <text evidence="1">The sequence shown here is derived from an EMBL/GenBank/DDBJ whole genome shotgun (WGS) entry which is preliminary data.</text>
</comment>
<protein>
    <submittedName>
        <fullName evidence="1">Uncharacterized protein</fullName>
    </submittedName>
</protein>
<name>A0A2K3JQF1_TRIPR</name>
<sequence>MWRGITLIVEEKDCCQLALASISVSSYIKASFGIKVLFDRDPSYLNPIATVTVSDFTIRFI</sequence>
<organism evidence="1 2">
    <name type="scientific">Trifolium pratense</name>
    <name type="common">Red clover</name>
    <dbReference type="NCBI Taxonomy" id="57577"/>
    <lineage>
        <taxon>Eukaryota</taxon>
        <taxon>Viridiplantae</taxon>
        <taxon>Streptophyta</taxon>
        <taxon>Embryophyta</taxon>
        <taxon>Tracheophyta</taxon>
        <taxon>Spermatophyta</taxon>
        <taxon>Magnoliopsida</taxon>
        <taxon>eudicotyledons</taxon>
        <taxon>Gunneridae</taxon>
        <taxon>Pentapetalae</taxon>
        <taxon>rosids</taxon>
        <taxon>fabids</taxon>
        <taxon>Fabales</taxon>
        <taxon>Fabaceae</taxon>
        <taxon>Papilionoideae</taxon>
        <taxon>50 kb inversion clade</taxon>
        <taxon>NPAAA clade</taxon>
        <taxon>Hologalegina</taxon>
        <taxon>IRL clade</taxon>
        <taxon>Trifolieae</taxon>
        <taxon>Trifolium</taxon>
    </lineage>
</organism>